<evidence type="ECO:0000313" key="3">
    <source>
        <dbReference type="Proteomes" id="UP001500909"/>
    </source>
</evidence>
<dbReference type="Pfam" id="PF02566">
    <property type="entry name" value="OsmC"/>
    <property type="match status" value="1"/>
</dbReference>
<dbReference type="PANTHER" id="PTHR42830">
    <property type="entry name" value="OSMOTICALLY INDUCIBLE FAMILY PROTEIN"/>
    <property type="match status" value="1"/>
</dbReference>
<feature type="region of interest" description="Disordered" evidence="1">
    <location>
        <begin position="57"/>
        <end position="105"/>
    </location>
</feature>
<dbReference type="InterPro" id="IPR019904">
    <property type="entry name" value="Peroxiredoxin_OsmC"/>
</dbReference>
<reference evidence="2 3" key="1">
    <citation type="journal article" date="2019" name="Int. J. Syst. Evol. Microbiol.">
        <title>The Global Catalogue of Microorganisms (GCM) 10K type strain sequencing project: providing services to taxonomists for standard genome sequencing and annotation.</title>
        <authorList>
            <consortium name="The Broad Institute Genomics Platform"/>
            <consortium name="The Broad Institute Genome Sequencing Center for Infectious Disease"/>
            <person name="Wu L."/>
            <person name="Ma J."/>
        </authorList>
    </citation>
    <scope>NUCLEOTIDE SEQUENCE [LARGE SCALE GENOMIC DNA]</scope>
    <source>
        <strain evidence="2 3">JCM 4805</strain>
    </source>
</reference>
<feature type="compositionally biased region" description="Low complexity" evidence="1">
    <location>
        <begin position="57"/>
        <end position="68"/>
    </location>
</feature>
<sequence>MPLGAGSPPFGADAVQLSQRTWTLSHSSARVPCRSVVTAIADVLEYPVGSHAAVPAATAPAAPAAANARNQRLRTRPVMPRSVPSPPRGPTGPLRPTPRATPPATPIITTLAADNQVPSPTGATLMATTRTANTHWEGNLMEGKGQVALSSSNIGTYDVNWPARAEQPNGTTSPEELIAAAHSSCYSMAFSHGLAGKGYTVESVDTRADVTFQPGEGITAIALTVQAKVPGLSEDDFQAAAEDAKKNCPVSQALSGVKNITLSATLI</sequence>
<protein>
    <recommendedName>
        <fullName evidence="4">Peroxiredoxin</fullName>
    </recommendedName>
</protein>
<evidence type="ECO:0000256" key="1">
    <source>
        <dbReference type="SAM" id="MobiDB-lite"/>
    </source>
</evidence>
<dbReference type="InterPro" id="IPR036102">
    <property type="entry name" value="OsmC/Ohrsf"/>
</dbReference>
<evidence type="ECO:0000313" key="2">
    <source>
        <dbReference type="EMBL" id="GAA0498681.1"/>
    </source>
</evidence>
<evidence type="ECO:0008006" key="4">
    <source>
        <dbReference type="Google" id="ProtNLM"/>
    </source>
</evidence>
<proteinExistence type="predicted"/>
<dbReference type="EMBL" id="BAAABY010000060">
    <property type="protein sequence ID" value="GAA0498681.1"/>
    <property type="molecule type" value="Genomic_DNA"/>
</dbReference>
<dbReference type="PANTHER" id="PTHR42830:SF1">
    <property type="entry name" value="OSMOTICALLY INDUCIBLE FAMILY PROTEIN"/>
    <property type="match status" value="1"/>
</dbReference>
<accession>A0ABN1BIM6</accession>
<keyword evidence="3" id="KW-1185">Reference proteome</keyword>
<name>A0ABN1BIM6_9ACTN</name>
<dbReference type="InterPro" id="IPR015946">
    <property type="entry name" value="KH_dom-like_a/b"/>
</dbReference>
<dbReference type="Gene3D" id="3.30.300.20">
    <property type="match status" value="1"/>
</dbReference>
<dbReference type="SUPFAM" id="SSF82784">
    <property type="entry name" value="OsmC-like"/>
    <property type="match status" value="1"/>
</dbReference>
<dbReference type="Proteomes" id="UP001500909">
    <property type="component" value="Unassembled WGS sequence"/>
</dbReference>
<feature type="compositionally biased region" description="Pro residues" evidence="1">
    <location>
        <begin position="83"/>
        <end position="105"/>
    </location>
</feature>
<organism evidence="2 3">
    <name type="scientific">Streptomyces olivaceiscleroticus</name>
    <dbReference type="NCBI Taxonomy" id="68245"/>
    <lineage>
        <taxon>Bacteria</taxon>
        <taxon>Bacillati</taxon>
        <taxon>Actinomycetota</taxon>
        <taxon>Actinomycetes</taxon>
        <taxon>Kitasatosporales</taxon>
        <taxon>Streptomycetaceae</taxon>
        <taxon>Streptomyces</taxon>
    </lineage>
</organism>
<comment type="caution">
    <text evidence="2">The sequence shown here is derived from an EMBL/GenBank/DDBJ whole genome shotgun (WGS) entry which is preliminary data.</text>
</comment>
<dbReference type="InterPro" id="IPR003718">
    <property type="entry name" value="OsmC/Ohr_fam"/>
</dbReference>
<dbReference type="InterPro" id="IPR052707">
    <property type="entry name" value="OsmC_Ohr_Peroxiredoxin"/>
</dbReference>
<gene>
    <name evidence="2" type="ORF">GCM10010361_75330</name>
</gene>
<dbReference type="NCBIfam" id="TIGR03562">
    <property type="entry name" value="osmo_induc_OsmC"/>
    <property type="match status" value="1"/>
</dbReference>